<accession>A0A6J7LUB8</accession>
<dbReference type="PANTHER" id="PTHR42921">
    <property type="entry name" value="ACETOACETYL-COA SYNTHETASE"/>
    <property type="match status" value="1"/>
</dbReference>
<dbReference type="InterPro" id="IPR020845">
    <property type="entry name" value="AMP-binding_CS"/>
</dbReference>
<dbReference type="Gene3D" id="3.40.50.12780">
    <property type="entry name" value="N-terminal domain of ligase-like"/>
    <property type="match status" value="1"/>
</dbReference>
<sequence length="635" mass="69327">MRAFMDFVGRTRGLDLETYDDLWSWSVRELEDFWAAVWEFFGLGDAGDYETVLVDRVMPGARWFPGARVNFASFLLGRGDAASPAIVSTDESGVLRTTTWLELRSQVASVAQHLRERGIVHGDVVVGYLPNAGEAVIAFLATASVGAIWAGVGMDYAAPAVIDRFAQLEPKVLIAADGYRFAGRDIDRRTELDVIRDGLPSLDHAIIVPRTAGPDLSAGWTPWQDIVGNDCEYVADEVSFDHPLWVLFSSGTTGRPKGLVHGHGGIILESVKQFVLHWNLSADDRVFWFTSPSWVMWNLQVGTLVSGGSIICYDGSPTFPQAQALWSVAESTQATFVGLSPGYLQVTSAEAVVPSQQFDLSHVRAMGSTGSPLSAALHEWAREALGDVPLWSISGGTDVATAFVGGSPLVPVWAGEISVRCLGCAVEAWDADGNPVEGELGELVIRLPMPSMPIHFWDDRDGSRYRSAYFDTYPGTWRQGDWLSISDRGSLTITGRSDSTLNRHGVRMGSADIYAAVEILPGVDDSLVIGAEQPDGSYWMPLFIVLSEGQDLDDELRNSVRDSIRSHASPRHVPDEIIAVTGIPRTRTGKKLEVPIKRIMQGVSAVDALKVESVDRPELIAEFERIAAEFRGREH</sequence>
<dbReference type="GO" id="GO:0005524">
    <property type="term" value="F:ATP binding"/>
    <property type="evidence" value="ECO:0007669"/>
    <property type="project" value="UniProtKB-KW"/>
</dbReference>
<dbReference type="NCBIfam" id="TIGR01217">
    <property type="entry name" value="ac_ac_CoA_syn"/>
    <property type="match status" value="1"/>
</dbReference>
<comment type="similarity">
    <text evidence="1">Belongs to the ATP-dependent AMP-binding enzyme family.</text>
</comment>
<name>A0A6J7LUB8_9ZZZZ</name>
<dbReference type="EMBL" id="CAFBNE010000216">
    <property type="protein sequence ID" value="CAB4972450.1"/>
    <property type="molecule type" value="Genomic_DNA"/>
</dbReference>
<evidence type="ECO:0000259" key="6">
    <source>
        <dbReference type="Pfam" id="PF13193"/>
    </source>
</evidence>
<gene>
    <name evidence="8" type="ORF">UFOPK3772_03493</name>
</gene>
<reference evidence="8" key="1">
    <citation type="submission" date="2020-05" db="EMBL/GenBank/DDBJ databases">
        <authorList>
            <person name="Chiriac C."/>
            <person name="Salcher M."/>
            <person name="Ghai R."/>
            <person name="Kavagutti S V."/>
        </authorList>
    </citation>
    <scope>NUCLEOTIDE SEQUENCE</scope>
</reference>
<keyword evidence="4" id="KW-0067">ATP-binding</keyword>
<organism evidence="8">
    <name type="scientific">freshwater metagenome</name>
    <dbReference type="NCBI Taxonomy" id="449393"/>
    <lineage>
        <taxon>unclassified sequences</taxon>
        <taxon>metagenomes</taxon>
        <taxon>ecological metagenomes</taxon>
    </lineage>
</organism>
<dbReference type="SUPFAM" id="SSF56801">
    <property type="entry name" value="Acetyl-CoA synthetase-like"/>
    <property type="match status" value="1"/>
</dbReference>
<dbReference type="Pfam" id="PF16177">
    <property type="entry name" value="ACAS_N"/>
    <property type="match status" value="1"/>
</dbReference>
<dbReference type="Pfam" id="PF00501">
    <property type="entry name" value="AMP-binding"/>
    <property type="match status" value="1"/>
</dbReference>
<dbReference type="NCBIfam" id="NF002937">
    <property type="entry name" value="PRK03584.1"/>
    <property type="match status" value="1"/>
</dbReference>
<keyword evidence="2" id="KW-0436">Ligase</keyword>
<feature type="domain" description="AMP-binding enzyme C-terminal" evidence="6">
    <location>
        <begin position="520"/>
        <end position="590"/>
    </location>
</feature>
<dbReference type="Pfam" id="PF13193">
    <property type="entry name" value="AMP-binding_C"/>
    <property type="match status" value="1"/>
</dbReference>
<evidence type="ECO:0000256" key="1">
    <source>
        <dbReference type="ARBA" id="ARBA00006432"/>
    </source>
</evidence>
<dbReference type="Gene3D" id="3.30.300.30">
    <property type="match status" value="1"/>
</dbReference>
<evidence type="ECO:0000256" key="4">
    <source>
        <dbReference type="ARBA" id="ARBA00022840"/>
    </source>
</evidence>
<feature type="domain" description="AMP-dependent synthetase/ligase" evidence="5">
    <location>
        <begin position="85"/>
        <end position="448"/>
    </location>
</feature>
<feature type="domain" description="Acetyl-coenzyme A synthetase N-terminal" evidence="7">
    <location>
        <begin position="19"/>
        <end position="72"/>
    </location>
</feature>
<dbReference type="AlphaFoldDB" id="A0A6J7LUB8"/>
<proteinExistence type="inferred from homology"/>
<evidence type="ECO:0000259" key="5">
    <source>
        <dbReference type="Pfam" id="PF00501"/>
    </source>
</evidence>
<dbReference type="GO" id="GO:0030729">
    <property type="term" value="F:acetoacetate-CoA ligase activity"/>
    <property type="evidence" value="ECO:0007669"/>
    <property type="project" value="InterPro"/>
</dbReference>
<dbReference type="PANTHER" id="PTHR42921:SF1">
    <property type="entry name" value="ACETOACETYL-COA SYNTHETASE"/>
    <property type="match status" value="1"/>
</dbReference>
<keyword evidence="3" id="KW-0547">Nucleotide-binding</keyword>
<dbReference type="InterPro" id="IPR032387">
    <property type="entry name" value="ACAS_N"/>
</dbReference>
<dbReference type="GO" id="GO:0006629">
    <property type="term" value="P:lipid metabolic process"/>
    <property type="evidence" value="ECO:0007669"/>
    <property type="project" value="InterPro"/>
</dbReference>
<dbReference type="InterPro" id="IPR000873">
    <property type="entry name" value="AMP-dep_synth/lig_dom"/>
</dbReference>
<evidence type="ECO:0000256" key="3">
    <source>
        <dbReference type="ARBA" id="ARBA00022741"/>
    </source>
</evidence>
<dbReference type="InterPro" id="IPR045851">
    <property type="entry name" value="AMP-bd_C_sf"/>
</dbReference>
<dbReference type="InterPro" id="IPR042099">
    <property type="entry name" value="ANL_N_sf"/>
</dbReference>
<dbReference type="InterPro" id="IPR005914">
    <property type="entry name" value="Acac_CoA_synth"/>
</dbReference>
<evidence type="ECO:0000259" key="7">
    <source>
        <dbReference type="Pfam" id="PF16177"/>
    </source>
</evidence>
<dbReference type="PROSITE" id="PS00455">
    <property type="entry name" value="AMP_BINDING"/>
    <property type="match status" value="1"/>
</dbReference>
<evidence type="ECO:0000313" key="8">
    <source>
        <dbReference type="EMBL" id="CAB4972450.1"/>
    </source>
</evidence>
<protein>
    <submittedName>
        <fullName evidence="8">Unannotated protein</fullName>
    </submittedName>
</protein>
<dbReference type="InterPro" id="IPR025110">
    <property type="entry name" value="AMP-bd_C"/>
</dbReference>
<evidence type="ECO:0000256" key="2">
    <source>
        <dbReference type="ARBA" id="ARBA00022598"/>
    </source>
</evidence>